<keyword evidence="2" id="KW-1185">Reference proteome</keyword>
<dbReference type="AlphaFoldDB" id="A0A916NV25"/>
<evidence type="ECO:0000313" key="2">
    <source>
        <dbReference type="Proteomes" id="UP000693996"/>
    </source>
</evidence>
<name>A0A916NV25_9BURK</name>
<dbReference type="EMBL" id="OU343031">
    <property type="protein sequence ID" value="CAG7602299.1"/>
    <property type="molecule type" value="Genomic_DNA"/>
</dbReference>
<organism evidence="1 2">
    <name type="scientific">Candidatus Vallotiella hemipterorum</name>
    <dbReference type="NCBI Taxonomy" id="1177213"/>
    <lineage>
        <taxon>Bacteria</taxon>
        <taxon>Pseudomonadati</taxon>
        <taxon>Pseudomonadota</taxon>
        <taxon>Betaproteobacteria</taxon>
        <taxon>Burkholderiales</taxon>
        <taxon>Burkholderiaceae</taxon>
        <taxon>Candidatus Vallotiella</taxon>
    </lineage>
</organism>
<evidence type="ECO:0000313" key="1">
    <source>
        <dbReference type="EMBL" id="CAG7602299.1"/>
    </source>
</evidence>
<dbReference type="KEGG" id="vtr:MYVALT_F_03250"/>
<dbReference type="Proteomes" id="UP000693996">
    <property type="component" value="Chromosome"/>
</dbReference>
<gene>
    <name evidence="1" type="ORF">MYVALT_F_03250</name>
</gene>
<sequence>MIHHCYTNNPVKHYAFQYMQRIAVHVAINTAKSVMTGKVKPYGARCELLLALFF</sequence>
<protein>
    <submittedName>
        <fullName evidence="1">Uncharacterized protein</fullName>
    </submittedName>
</protein>
<proteinExistence type="predicted"/>
<reference evidence="1" key="1">
    <citation type="submission" date="2021-06" db="EMBL/GenBank/DDBJ databases">
        <authorList>
            <person name="Szabo G."/>
        </authorList>
    </citation>
    <scope>NUCLEOTIDE SEQUENCE</scope>
    <source>
        <strain evidence="1">MYVALT</strain>
    </source>
</reference>
<accession>A0A916NV25</accession>